<evidence type="ECO:0000259" key="2">
    <source>
        <dbReference type="SMART" id="SM00849"/>
    </source>
</evidence>
<evidence type="ECO:0000313" key="4">
    <source>
        <dbReference type="EMBL" id="SEU38645.1"/>
    </source>
</evidence>
<comment type="caution">
    <text evidence="3">The sequence shown here is derived from an EMBL/GenBank/DDBJ whole genome shotgun (WGS) entry which is preliminary data.</text>
</comment>
<dbReference type="InterPro" id="IPR050855">
    <property type="entry name" value="NDM-1-like"/>
</dbReference>
<protein>
    <submittedName>
        <fullName evidence="4">Glyoxylase, beta-lactamase superfamily II</fullName>
    </submittedName>
</protein>
<proteinExistence type="inferred from homology"/>
<dbReference type="Gene3D" id="3.60.15.10">
    <property type="entry name" value="Ribonuclease Z/Hydroxyacylglutathione hydrolase-like"/>
    <property type="match status" value="1"/>
</dbReference>
<evidence type="ECO:0000313" key="5">
    <source>
        <dbReference type="Proteomes" id="UP000183760"/>
    </source>
</evidence>
<accession>A0A511TDV9</accession>
<comment type="similarity">
    <text evidence="1">Belongs to the metallo-beta-lactamase superfamily. Class-B beta-lactamase family.</text>
</comment>
<dbReference type="InterPro" id="IPR001279">
    <property type="entry name" value="Metallo-B-lactamas"/>
</dbReference>
<reference evidence="3 6" key="2">
    <citation type="submission" date="2019-07" db="EMBL/GenBank/DDBJ databases">
        <title>Whole genome shotgun sequence of Myxococcus fulvus NBRC 100333.</title>
        <authorList>
            <person name="Hosoyama A."/>
            <person name="Uohara A."/>
            <person name="Ohji S."/>
            <person name="Ichikawa N."/>
        </authorList>
    </citation>
    <scope>NUCLEOTIDE SEQUENCE [LARGE SCALE GENOMIC DNA]</scope>
    <source>
        <strain evidence="3 6">NBRC 100333</strain>
    </source>
</reference>
<dbReference type="EMBL" id="BJXR01000050">
    <property type="protein sequence ID" value="GEN11853.1"/>
    <property type="molecule type" value="Genomic_DNA"/>
</dbReference>
<dbReference type="AlphaFoldDB" id="A0A511TDV9"/>
<sequence>MSLRTQPLGPDAWLVTGEAYASNATLFLQGDEALMVDALGSREDAQALRAWVSDTLRARVRQVVCTHGFSDHLAALQGFPEASVLAHARFEETFQAERFRSSEEAGFYRAPDHVLEAPLRMRWGRHDIEVFPNPGHTASTLNLDVPELDVLLSADIAVGNMAYIAYGEPSDVDAALARAEARGRTRVIQGHGGVSPASTLSTARHYLRALEAAVREARGAPERILAIELQVCLPAGMPGTDTEAFFHRRNLDEVLARGLWSGPSP</sequence>
<organism evidence="3 6">
    <name type="scientific">Myxococcus fulvus</name>
    <dbReference type="NCBI Taxonomy" id="33"/>
    <lineage>
        <taxon>Bacteria</taxon>
        <taxon>Pseudomonadati</taxon>
        <taxon>Myxococcota</taxon>
        <taxon>Myxococcia</taxon>
        <taxon>Myxococcales</taxon>
        <taxon>Cystobacterineae</taxon>
        <taxon>Myxococcaceae</taxon>
        <taxon>Myxococcus</taxon>
    </lineage>
</organism>
<dbReference type="GO" id="GO:0017001">
    <property type="term" value="P:antibiotic catabolic process"/>
    <property type="evidence" value="ECO:0007669"/>
    <property type="project" value="UniProtKB-ARBA"/>
</dbReference>
<dbReference type="OrthoDB" id="1273797at2"/>
<dbReference type="RefSeq" id="WP_074958405.1">
    <property type="nucleotide sequence ID" value="NZ_BJXR01000050.1"/>
</dbReference>
<dbReference type="SUPFAM" id="SSF56281">
    <property type="entry name" value="Metallo-hydrolase/oxidoreductase"/>
    <property type="match status" value="1"/>
</dbReference>
<evidence type="ECO:0000313" key="6">
    <source>
        <dbReference type="Proteomes" id="UP000321514"/>
    </source>
</evidence>
<dbReference type="Proteomes" id="UP000321514">
    <property type="component" value="Unassembled WGS sequence"/>
</dbReference>
<evidence type="ECO:0000313" key="3">
    <source>
        <dbReference type="EMBL" id="GEN11853.1"/>
    </source>
</evidence>
<dbReference type="Proteomes" id="UP000183760">
    <property type="component" value="Unassembled WGS sequence"/>
</dbReference>
<evidence type="ECO:0000256" key="1">
    <source>
        <dbReference type="ARBA" id="ARBA00005250"/>
    </source>
</evidence>
<dbReference type="Pfam" id="PF00753">
    <property type="entry name" value="Lactamase_B"/>
    <property type="match status" value="1"/>
</dbReference>
<gene>
    <name evidence="3" type="ORF">MFU01_68900</name>
    <name evidence="4" type="ORF">SAMN05443572_113143</name>
</gene>
<reference evidence="4 5" key="1">
    <citation type="submission" date="2016-10" db="EMBL/GenBank/DDBJ databases">
        <authorList>
            <person name="Varghese N."/>
            <person name="Submissions S."/>
        </authorList>
    </citation>
    <scope>NUCLEOTIDE SEQUENCE [LARGE SCALE GENOMIC DNA]</scope>
    <source>
        <strain evidence="4 5">DSM 16525</strain>
    </source>
</reference>
<feature type="domain" description="Metallo-beta-lactamase" evidence="2">
    <location>
        <begin position="21"/>
        <end position="191"/>
    </location>
</feature>
<dbReference type="SMART" id="SM00849">
    <property type="entry name" value="Lactamase_B"/>
    <property type="match status" value="1"/>
</dbReference>
<keyword evidence="5" id="KW-1185">Reference proteome</keyword>
<dbReference type="PANTHER" id="PTHR42951">
    <property type="entry name" value="METALLO-BETA-LACTAMASE DOMAIN-CONTAINING"/>
    <property type="match status" value="1"/>
</dbReference>
<dbReference type="PANTHER" id="PTHR42951:SF4">
    <property type="entry name" value="ACYL-COENZYME A THIOESTERASE MBLAC2"/>
    <property type="match status" value="1"/>
</dbReference>
<dbReference type="STRING" id="1334629.MFUL124B02_10460"/>
<name>A0A511TDV9_MYXFU</name>
<dbReference type="EMBL" id="FOIB01000013">
    <property type="protein sequence ID" value="SEU38645.1"/>
    <property type="molecule type" value="Genomic_DNA"/>
</dbReference>
<dbReference type="InterPro" id="IPR036866">
    <property type="entry name" value="RibonucZ/Hydroxyglut_hydro"/>
</dbReference>